<dbReference type="RefSeq" id="WP_072818045.1">
    <property type="nucleotide sequence ID" value="NZ_LT670849.1"/>
</dbReference>
<dbReference type="EMBL" id="LT670849">
    <property type="protein sequence ID" value="SHN72979.1"/>
    <property type="molecule type" value="Genomic_DNA"/>
</dbReference>
<accession>A0A1M7TQG5</accession>
<dbReference type="InterPro" id="IPR025870">
    <property type="entry name" value="Glyoxalase-like_dom"/>
</dbReference>
<dbReference type="AlphaFoldDB" id="A0A1M7TQG5"/>
<keyword evidence="3" id="KW-1185">Reference proteome</keyword>
<organism evidence="2 3">
    <name type="scientific">Bradyrhizobium erythrophlei</name>
    <dbReference type="NCBI Taxonomy" id="1437360"/>
    <lineage>
        <taxon>Bacteria</taxon>
        <taxon>Pseudomonadati</taxon>
        <taxon>Pseudomonadota</taxon>
        <taxon>Alphaproteobacteria</taxon>
        <taxon>Hyphomicrobiales</taxon>
        <taxon>Nitrobacteraceae</taxon>
        <taxon>Bradyrhizobium</taxon>
    </lineage>
</organism>
<protein>
    <submittedName>
        <fullName evidence="2">Glyoxalase-like domain-containing protein</fullName>
    </submittedName>
</protein>
<dbReference type="Pfam" id="PF13468">
    <property type="entry name" value="Glyoxalase_3"/>
    <property type="match status" value="1"/>
</dbReference>
<dbReference type="InterPro" id="IPR029068">
    <property type="entry name" value="Glyas_Bleomycin-R_OHBP_Dase"/>
</dbReference>
<sequence length="276" mass="30710">MTFPLDHVVINTLFDMDRAAAVMSQLGFTLTPRGYHSLGSINHLMMFEHDYLELIGLPSGTDKLRKDVLESPRGLNGLVFKVGDADASRQTLRDSGLTMLEPQSFSRPVTIDGIEHLARFRTVRAAPEMFEAGRVYYCQHYTPELVWHRPWMSHPNAVRGLREIVIVTANAEVEVPRYSKAAQSSPERQGDDWVVALPGGFRLTLMSPARYRARYGELAVESDDRSGFFGAIVLDAPDLPRVGGLASTVPDLRIEAGQGSLRVLVPFLNSLLEFRG</sequence>
<dbReference type="Gene3D" id="3.10.180.10">
    <property type="entry name" value="2,3-Dihydroxybiphenyl 1,2-Dioxygenase, domain 1"/>
    <property type="match status" value="1"/>
</dbReference>
<dbReference type="PANTHER" id="PTHR40265:SF1">
    <property type="entry name" value="GLYOXALASE-LIKE DOMAIN-CONTAINING PROTEIN"/>
    <property type="match status" value="1"/>
</dbReference>
<reference evidence="3" key="1">
    <citation type="submission" date="2016-11" db="EMBL/GenBank/DDBJ databases">
        <authorList>
            <person name="Varghese N."/>
            <person name="Submissions S."/>
        </authorList>
    </citation>
    <scope>NUCLEOTIDE SEQUENCE [LARGE SCALE GENOMIC DNA]</scope>
    <source>
        <strain evidence="3">GAS401</strain>
    </source>
</reference>
<dbReference type="Proteomes" id="UP000184096">
    <property type="component" value="Chromosome I"/>
</dbReference>
<dbReference type="SUPFAM" id="SSF54593">
    <property type="entry name" value="Glyoxalase/Bleomycin resistance protein/Dihydroxybiphenyl dioxygenase"/>
    <property type="match status" value="1"/>
</dbReference>
<evidence type="ECO:0000259" key="1">
    <source>
        <dbReference type="Pfam" id="PF13468"/>
    </source>
</evidence>
<evidence type="ECO:0000313" key="2">
    <source>
        <dbReference type="EMBL" id="SHN72979.1"/>
    </source>
</evidence>
<feature type="domain" description="Glyoxalase-like" evidence="1">
    <location>
        <begin position="5"/>
        <end position="179"/>
    </location>
</feature>
<dbReference type="PANTHER" id="PTHR40265">
    <property type="entry name" value="BLL2707 PROTEIN"/>
    <property type="match status" value="1"/>
</dbReference>
<evidence type="ECO:0000313" key="3">
    <source>
        <dbReference type="Proteomes" id="UP000184096"/>
    </source>
</evidence>
<name>A0A1M7TQG5_9BRAD</name>
<gene>
    <name evidence="2" type="ORF">SAMN05444170_2373</name>
</gene>
<proteinExistence type="predicted"/>